<keyword evidence="5" id="KW-1185">Reference proteome</keyword>
<dbReference type="Proteomes" id="UP000198878">
    <property type="component" value="Unassembled WGS sequence"/>
</dbReference>
<reference evidence="5" key="1">
    <citation type="submission" date="2016-10" db="EMBL/GenBank/DDBJ databases">
        <authorList>
            <person name="Varghese N."/>
            <person name="Submissions S."/>
        </authorList>
    </citation>
    <scope>NUCLEOTIDE SEQUENCE [LARGE SCALE GENOMIC DNA]</scope>
    <source>
        <strain evidence="5">DSM 44654</strain>
    </source>
</reference>
<evidence type="ECO:0000256" key="1">
    <source>
        <dbReference type="ARBA" id="ARBA00007789"/>
    </source>
</evidence>
<dbReference type="FunFam" id="3.20.20.30:FF:000002">
    <property type="entry name" value="LLM class flavin-dependent oxidoreductase"/>
    <property type="match status" value="1"/>
</dbReference>
<dbReference type="Pfam" id="PF00296">
    <property type="entry name" value="Bac_luciferase"/>
    <property type="match status" value="1"/>
</dbReference>
<dbReference type="CDD" id="cd00347">
    <property type="entry name" value="Flavin_utilizing_monoxygenases"/>
    <property type="match status" value="1"/>
</dbReference>
<dbReference type="AlphaFoldDB" id="A0A1H5RBL5"/>
<comment type="similarity">
    <text evidence="1">To bacterial alkanal monooxygenase alpha and beta chains.</text>
</comment>
<dbReference type="GO" id="GO:0016705">
    <property type="term" value="F:oxidoreductase activity, acting on paired donors, with incorporation or reduction of molecular oxygen"/>
    <property type="evidence" value="ECO:0007669"/>
    <property type="project" value="InterPro"/>
</dbReference>
<dbReference type="InterPro" id="IPR050766">
    <property type="entry name" value="Bact_Lucif_Oxidored"/>
</dbReference>
<proteinExistence type="predicted"/>
<dbReference type="PANTHER" id="PTHR30137">
    <property type="entry name" value="LUCIFERASE-LIKE MONOOXYGENASE"/>
    <property type="match status" value="1"/>
</dbReference>
<gene>
    <name evidence="4" type="ORF">SAMN05421837_108350</name>
</gene>
<evidence type="ECO:0000259" key="3">
    <source>
        <dbReference type="Pfam" id="PF00296"/>
    </source>
</evidence>
<dbReference type="Gene3D" id="3.20.20.30">
    <property type="entry name" value="Luciferase-like domain"/>
    <property type="match status" value="1"/>
</dbReference>
<evidence type="ECO:0000313" key="4">
    <source>
        <dbReference type="EMBL" id="SEF35755.1"/>
    </source>
</evidence>
<accession>A0A1H5RBL5</accession>
<dbReference type="EMBL" id="FNUJ01000008">
    <property type="protein sequence ID" value="SEF35755.1"/>
    <property type="molecule type" value="Genomic_DNA"/>
</dbReference>
<feature type="region of interest" description="Disordered" evidence="2">
    <location>
        <begin position="1"/>
        <end position="20"/>
    </location>
</feature>
<organism evidence="4 5">
    <name type="scientific">Amycolatopsis pretoriensis</name>
    <dbReference type="NCBI Taxonomy" id="218821"/>
    <lineage>
        <taxon>Bacteria</taxon>
        <taxon>Bacillati</taxon>
        <taxon>Actinomycetota</taxon>
        <taxon>Actinomycetes</taxon>
        <taxon>Pseudonocardiales</taxon>
        <taxon>Pseudonocardiaceae</taxon>
        <taxon>Amycolatopsis</taxon>
    </lineage>
</organism>
<protein>
    <submittedName>
        <fullName evidence="4">Luciferase family oxidoreductase, group 1</fullName>
    </submittedName>
</protein>
<name>A0A1H5RBL5_9PSEU</name>
<evidence type="ECO:0000256" key="2">
    <source>
        <dbReference type="SAM" id="MobiDB-lite"/>
    </source>
</evidence>
<dbReference type="PANTHER" id="PTHR30137:SF6">
    <property type="entry name" value="LUCIFERASE-LIKE MONOOXYGENASE"/>
    <property type="match status" value="1"/>
</dbReference>
<dbReference type="InterPro" id="IPR019949">
    <property type="entry name" value="CmoO-like"/>
</dbReference>
<feature type="domain" description="Luciferase-like" evidence="3">
    <location>
        <begin position="31"/>
        <end position="325"/>
    </location>
</feature>
<dbReference type="SUPFAM" id="SSF51679">
    <property type="entry name" value="Bacterial luciferase-like"/>
    <property type="match status" value="1"/>
</dbReference>
<sequence>MKGVTTEEPGSNRGTGALTPVVSSLPDVPLSVLDLSPVSEGNTVGETLRNTLDLARHAERLGFTRYWLAEHHNMPGIASSATAVLIGHVAGATERIRVGSGGIMLPNHAPLVVAEQFGTLEAFHPGRIDLGIGRAPGTDQRTALALRGPGGLSAENFPEHLQELIGYFTHSEARGVNAVVAEGNQPPVWLLGSSGFSAQLAGRLGLPFSFAHHFAAENTIPAVQLYRENFRPGVLDEPYVMLGVSVVAAETDERAQFLAGPSGLTFLSLRRGRPIALPTPEEAAEYPYTEMDRAFLADRFGSSIIGSPETVHKGLEQLLADTGADELMVTTMVHGHADRVRSYELLAGLKS</sequence>
<dbReference type="GO" id="GO:0005829">
    <property type="term" value="C:cytosol"/>
    <property type="evidence" value="ECO:0007669"/>
    <property type="project" value="TreeGrafter"/>
</dbReference>
<dbReference type="InterPro" id="IPR036661">
    <property type="entry name" value="Luciferase-like_sf"/>
</dbReference>
<evidence type="ECO:0000313" key="5">
    <source>
        <dbReference type="Proteomes" id="UP000198878"/>
    </source>
</evidence>
<dbReference type="InterPro" id="IPR011251">
    <property type="entry name" value="Luciferase-like_dom"/>
</dbReference>
<dbReference type="NCBIfam" id="TIGR03558">
    <property type="entry name" value="oxido_grp_1"/>
    <property type="match status" value="1"/>
</dbReference>
<dbReference type="STRING" id="218821.SAMN05421837_108350"/>